<dbReference type="EMBL" id="CP104003">
    <property type="protein sequence ID" value="UWM52896.1"/>
    <property type="molecule type" value="Genomic_DNA"/>
</dbReference>
<dbReference type="KEGG" id="ssai:N0B31_12130"/>
<dbReference type="GeneID" id="74943182"/>
<keyword evidence="2" id="KW-1185">Reference proteome</keyword>
<dbReference type="Pfam" id="PF24336">
    <property type="entry name" value="DUF7504"/>
    <property type="match status" value="1"/>
</dbReference>
<gene>
    <name evidence="1" type="ORF">N0B31_12130</name>
</gene>
<reference evidence="1" key="1">
    <citation type="submission" date="2022-09" db="EMBL/GenBank/DDBJ databases">
        <title>Diverse halophilic archaea isolated from saline environments.</title>
        <authorList>
            <person name="Cui H.-L."/>
        </authorList>
    </citation>
    <scope>NUCLEOTIDE SEQUENCE</scope>
    <source>
        <strain evidence="1">ZS-35-S2</strain>
    </source>
</reference>
<dbReference type="Proteomes" id="UP001057580">
    <property type="component" value="Chromosome"/>
</dbReference>
<organism evidence="1 2">
    <name type="scientific">Salinirubellus salinus</name>
    <dbReference type="NCBI Taxonomy" id="1364945"/>
    <lineage>
        <taxon>Archaea</taxon>
        <taxon>Methanobacteriati</taxon>
        <taxon>Methanobacteriota</taxon>
        <taxon>Stenosarchaea group</taxon>
        <taxon>Halobacteria</taxon>
        <taxon>Halobacteriales</taxon>
        <taxon>Natronomonadaceae</taxon>
        <taxon>Salinirubellus</taxon>
    </lineage>
</organism>
<name>A0A9E7QZH5_9EURY</name>
<evidence type="ECO:0000313" key="1">
    <source>
        <dbReference type="EMBL" id="UWM52896.1"/>
    </source>
</evidence>
<dbReference type="AlphaFoldDB" id="A0A9E7QZH5"/>
<evidence type="ECO:0000313" key="2">
    <source>
        <dbReference type="Proteomes" id="UP001057580"/>
    </source>
</evidence>
<dbReference type="InterPro" id="IPR055927">
    <property type="entry name" value="DUF7504"/>
</dbReference>
<sequence length="193" mass="20682">MADRMSHHTPTSAAEHLAGVGNVLVLAPGMATEREALCRALLERDDASRAVGVLYRGSPADWVERHEDAFPRGAFAVAVGVSSTALGVETVDSPDDLTGLEITVTEAVDEEPVAFCLDSLTTLLQYVDSDRAYRFVHALTTRLSAAGATAHFHLDPAAVDDRTVNTLLSFVDAVVRLDADGDVTVRRRPTPEE</sequence>
<protein>
    <recommendedName>
        <fullName evidence="3">KaiC-like domain-containing protein</fullName>
    </recommendedName>
</protein>
<proteinExistence type="predicted"/>
<evidence type="ECO:0008006" key="3">
    <source>
        <dbReference type="Google" id="ProtNLM"/>
    </source>
</evidence>
<accession>A0A9E7QZH5</accession>
<dbReference type="RefSeq" id="WP_260591891.1">
    <property type="nucleotide sequence ID" value="NZ_CP104003.1"/>
</dbReference>